<evidence type="ECO:0000256" key="1">
    <source>
        <dbReference type="SAM" id="MobiDB-lite"/>
    </source>
</evidence>
<evidence type="ECO:0000313" key="3">
    <source>
        <dbReference type="Proteomes" id="UP001501752"/>
    </source>
</evidence>
<dbReference type="EMBL" id="BAABIS010000001">
    <property type="protein sequence ID" value="GAA4835410.1"/>
    <property type="molecule type" value="Genomic_DNA"/>
</dbReference>
<dbReference type="InterPro" id="IPR010775">
    <property type="entry name" value="DUF1365"/>
</dbReference>
<dbReference type="PANTHER" id="PTHR33973">
    <property type="entry name" value="OS07G0153300 PROTEIN"/>
    <property type="match status" value="1"/>
</dbReference>
<sequence length="277" mass="30309">MTAPAAPRTLPGRWGAVLYPCVTTHVRTAPVRHAFRHRGYLWLVDLDRMPPVPRWLRPLAGFRAADHVRDHAGESVRQGLARFLAGHGIDLAGGRVLMLTQARVLGHVFNPLTVYWCRDAAGRPLCTVAEVHNTYGGRHRYLLRPDAAGTAGTRKEFYVSPFFPVAGRYRMRLPEPGARLDLTIHLELDGGRPFTATVRGAARPAGPAALLRTAFGHPLSTLAVSAHIRYQGIRLWLRGLPVHPRNNAGPVPPAPPAPLVPPAPPSPSELPHEERTA</sequence>
<accession>A0ABP9DAI3</accession>
<name>A0ABP9DAI3_9ACTN</name>
<dbReference type="PANTHER" id="PTHR33973:SF4">
    <property type="entry name" value="OS07G0153300 PROTEIN"/>
    <property type="match status" value="1"/>
</dbReference>
<feature type="compositionally biased region" description="Pro residues" evidence="1">
    <location>
        <begin position="250"/>
        <end position="268"/>
    </location>
</feature>
<organism evidence="2 3">
    <name type="scientific">Kitasatospora terrestris</name>
    <dbReference type="NCBI Taxonomy" id="258051"/>
    <lineage>
        <taxon>Bacteria</taxon>
        <taxon>Bacillati</taxon>
        <taxon>Actinomycetota</taxon>
        <taxon>Actinomycetes</taxon>
        <taxon>Kitasatosporales</taxon>
        <taxon>Streptomycetaceae</taxon>
        <taxon>Kitasatospora</taxon>
    </lineage>
</organism>
<feature type="region of interest" description="Disordered" evidence="1">
    <location>
        <begin position="247"/>
        <end position="277"/>
    </location>
</feature>
<comment type="caution">
    <text evidence="2">The sequence shown here is derived from an EMBL/GenBank/DDBJ whole genome shotgun (WGS) entry which is preliminary data.</text>
</comment>
<evidence type="ECO:0000313" key="2">
    <source>
        <dbReference type="EMBL" id="GAA4835410.1"/>
    </source>
</evidence>
<keyword evidence="3" id="KW-1185">Reference proteome</keyword>
<gene>
    <name evidence="2" type="ORF">GCM10023235_07670</name>
</gene>
<reference evidence="3" key="1">
    <citation type="journal article" date="2019" name="Int. J. Syst. Evol. Microbiol.">
        <title>The Global Catalogue of Microorganisms (GCM) 10K type strain sequencing project: providing services to taxonomists for standard genome sequencing and annotation.</title>
        <authorList>
            <consortium name="The Broad Institute Genomics Platform"/>
            <consortium name="The Broad Institute Genome Sequencing Center for Infectious Disease"/>
            <person name="Wu L."/>
            <person name="Ma J."/>
        </authorList>
    </citation>
    <scope>NUCLEOTIDE SEQUENCE [LARGE SCALE GENOMIC DNA]</scope>
    <source>
        <strain evidence="3">JCM 13006</strain>
    </source>
</reference>
<protein>
    <submittedName>
        <fullName evidence="2">DUF1365 domain-containing protein</fullName>
    </submittedName>
</protein>
<proteinExistence type="predicted"/>
<dbReference type="Pfam" id="PF07103">
    <property type="entry name" value="DUF1365"/>
    <property type="match status" value="1"/>
</dbReference>
<dbReference type="Proteomes" id="UP001501752">
    <property type="component" value="Unassembled WGS sequence"/>
</dbReference>
<dbReference type="RefSeq" id="WP_345695321.1">
    <property type="nucleotide sequence ID" value="NZ_BAABIS010000001.1"/>
</dbReference>